<dbReference type="GO" id="GO:0005085">
    <property type="term" value="F:guanyl-nucleotide exchange factor activity"/>
    <property type="evidence" value="ECO:0007669"/>
    <property type="project" value="InterPro"/>
</dbReference>
<dbReference type="PANTHER" id="PTHR14430">
    <property type="entry name" value="RABIN3-RELATED"/>
    <property type="match status" value="1"/>
</dbReference>
<evidence type="ECO:0000259" key="4">
    <source>
        <dbReference type="Pfam" id="PF06428"/>
    </source>
</evidence>
<gene>
    <name evidence="5" type="ORF">GP486_008004</name>
</gene>
<feature type="coiled-coil region" evidence="2">
    <location>
        <begin position="37"/>
        <end position="78"/>
    </location>
</feature>
<dbReference type="EMBL" id="JAGHQM010002659">
    <property type="protein sequence ID" value="KAH0548297.1"/>
    <property type="molecule type" value="Genomic_DNA"/>
</dbReference>
<evidence type="ECO:0000313" key="6">
    <source>
        <dbReference type="Proteomes" id="UP000750711"/>
    </source>
</evidence>
<evidence type="ECO:0000256" key="1">
    <source>
        <dbReference type="ARBA" id="ARBA00023054"/>
    </source>
</evidence>
<dbReference type="GO" id="GO:0051286">
    <property type="term" value="C:cell tip"/>
    <property type="evidence" value="ECO:0007669"/>
    <property type="project" value="TreeGrafter"/>
</dbReference>
<dbReference type="SUPFAM" id="SSF144284">
    <property type="entry name" value="Sec2 N-terminal region"/>
    <property type="match status" value="1"/>
</dbReference>
<dbReference type="GO" id="GO:0070319">
    <property type="term" value="C:Golgi to plasma membrane transport vesicle"/>
    <property type="evidence" value="ECO:0007669"/>
    <property type="project" value="TreeGrafter"/>
</dbReference>
<organism evidence="5 6">
    <name type="scientific">Trichoglossum hirsutum</name>
    <dbReference type="NCBI Taxonomy" id="265104"/>
    <lineage>
        <taxon>Eukaryota</taxon>
        <taxon>Fungi</taxon>
        <taxon>Dikarya</taxon>
        <taxon>Ascomycota</taxon>
        <taxon>Pezizomycotina</taxon>
        <taxon>Geoglossomycetes</taxon>
        <taxon>Geoglossales</taxon>
        <taxon>Geoglossaceae</taxon>
        <taxon>Trichoglossum</taxon>
    </lineage>
</organism>
<dbReference type="Gene3D" id="1.20.5.4880">
    <property type="match status" value="1"/>
</dbReference>
<protein>
    <recommendedName>
        <fullName evidence="4">GDP/GTP exchange factor Sec2 N-terminal domain-containing protein</fullName>
    </recommendedName>
</protein>
<dbReference type="InterPro" id="IPR009449">
    <property type="entry name" value="Sec2_N"/>
</dbReference>
<dbReference type="Gene3D" id="1.10.287.510">
    <property type="entry name" value="Helix hairpin bin"/>
    <property type="match status" value="1"/>
</dbReference>
<keyword evidence="1 2" id="KW-0175">Coiled coil</keyword>
<dbReference type="InterPro" id="IPR040351">
    <property type="entry name" value="RAB3IL/RAB3IP/Sec2"/>
</dbReference>
<feature type="coiled-coil region" evidence="2">
    <location>
        <begin position="137"/>
        <end position="200"/>
    </location>
</feature>
<dbReference type="AlphaFoldDB" id="A0A9P8L6I3"/>
<evidence type="ECO:0000313" key="5">
    <source>
        <dbReference type="EMBL" id="KAH0548297.1"/>
    </source>
</evidence>
<dbReference type="Pfam" id="PF06428">
    <property type="entry name" value="Sec2p"/>
    <property type="match status" value="1"/>
</dbReference>
<evidence type="ECO:0000256" key="3">
    <source>
        <dbReference type="SAM" id="MobiDB-lite"/>
    </source>
</evidence>
<dbReference type="PANTHER" id="PTHR14430:SF4">
    <property type="entry name" value="GDP_GTP EXCHANGE FACTOR SEC2 N-TERMINAL DOMAIN-CONTAINING PROTEIN"/>
    <property type="match status" value="1"/>
</dbReference>
<feature type="domain" description="GDP/GTP exchange factor Sec2 N-terminal" evidence="4">
    <location>
        <begin position="125"/>
        <end position="213"/>
    </location>
</feature>
<proteinExistence type="predicted"/>
<dbReference type="GO" id="GO:0006887">
    <property type="term" value="P:exocytosis"/>
    <property type="evidence" value="ECO:0007669"/>
    <property type="project" value="TreeGrafter"/>
</dbReference>
<dbReference type="SUPFAM" id="SSF75712">
    <property type="entry name" value="Rad50 coiled-coil Zn hook"/>
    <property type="match status" value="1"/>
</dbReference>
<reference evidence="5" key="1">
    <citation type="submission" date="2021-03" db="EMBL/GenBank/DDBJ databases">
        <title>Comparative genomics and phylogenomic investigation of the class Geoglossomycetes provide insights into ecological specialization and systematics.</title>
        <authorList>
            <person name="Melie T."/>
            <person name="Pirro S."/>
            <person name="Miller A.N."/>
            <person name="Quandt A."/>
        </authorList>
    </citation>
    <scope>NUCLEOTIDE SEQUENCE</scope>
    <source>
        <strain evidence="5">CAQ_001_2017</strain>
    </source>
</reference>
<name>A0A9P8L6I3_9PEZI</name>
<feature type="region of interest" description="Disordered" evidence="3">
    <location>
        <begin position="79"/>
        <end position="106"/>
    </location>
</feature>
<dbReference type="Proteomes" id="UP000750711">
    <property type="component" value="Unassembled WGS sequence"/>
</dbReference>
<accession>A0A9P8L6I3</accession>
<comment type="caution">
    <text evidence="5">The sequence shown here is derived from an EMBL/GenBank/DDBJ whole genome shotgun (WGS) entry which is preliminary data.</text>
</comment>
<keyword evidence="6" id="KW-1185">Reference proteome</keyword>
<sequence length="227" mass="25249">MSPTSITTLSSLSAAQTAASTCPNCGVKLSHSHQDIPEDAQRRIEELEAQVKILTTKATAAVDKLADYEDELQRLKTTQLSYLSSPPTASVPETNSRPDDSSSSLGARAQNRLSSFLTSRKSSPNLSRDAAEQLLSTQELQRRLSHERELRQKAEGQLTQANGELEELSASLFQQANEMVATERRERAKLEERVAVLEKRDGEKRVRLERLEKAVQRIERVRGLLAP</sequence>
<evidence type="ECO:0000256" key="2">
    <source>
        <dbReference type="SAM" id="Coils"/>
    </source>
</evidence>